<keyword evidence="8" id="KW-0863">Zinc-finger</keyword>
<dbReference type="GO" id="GO:0005658">
    <property type="term" value="C:alpha DNA polymerase:primase complex"/>
    <property type="evidence" value="ECO:0007669"/>
    <property type="project" value="TreeGrafter"/>
</dbReference>
<dbReference type="GO" id="GO:0003682">
    <property type="term" value="F:chromatin binding"/>
    <property type="evidence" value="ECO:0007669"/>
    <property type="project" value="TreeGrafter"/>
</dbReference>
<dbReference type="EMBL" id="JAFCMP010000523">
    <property type="protein sequence ID" value="KAG5177612.1"/>
    <property type="molecule type" value="Genomic_DNA"/>
</dbReference>
<dbReference type="Pfam" id="PF00136">
    <property type="entry name" value="DNA_pol_B"/>
    <property type="match status" value="1"/>
</dbReference>
<comment type="similarity">
    <text evidence="2">Belongs to the DNA polymerase type-B family.</text>
</comment>
<keyword evidence="5" id="KW-0548">Nucleotidyltransferase</keyword>
<keyword evidence="11" id="KW-0238">DNA-binding</keyword>
<evidence type="ECO:0000256" key="11">
    <source>
        <dbReference type="ARBA" id="ARBA00023125"/>
    </source>
</evidence>
<dbReference type="GO" id="GO:0003697">
    <property type="term" value="F:single-stranded DNA binding"/>
    <property type="evidence" value="ECO:0007669"/>
    <property type="project" value="TreeGrafter"/>
</dbReference>
<dbReference type="InterPro" id="IPR017964">
    <property type="entry name" value="DNA-dir_DNA_pol_B_CS"/>
</dbReference>
<keyword evidence="4" id="KW-0808">Transferase</keyword>
<dbReference type="PANTHER" id="PTHR45861">
    <property type="entry name" value="DNA POLYMERASE ALPHA CATALYTIC SUBUNIT"/>
    <property type="match status" value="1"/>
</dbReference>
<dbReference type="InterPro" id="IPR015088">
    <property type="entry name" value="Znf_DNA-dir_DNA_pol_B_alpha"/>
</dbReference>
<comment type="caution">
    <text evidence="15">The sequence shown here is derived from an EMBL/GenBank/DDBJ whole genome shotgun (WGS) entry which is preliminary data.</text>
</comment>
<dbReference type="Gene3D" id="1.10.132.60">
    <property type="entry name" value="DNA polymerase family B, C-terminal domain"/>
    <property type="match status" value="1"/>
</dbReference>
<keyword evidence="7" id="KW-0479">Metal-binding</keyword>
<protein>
    <recommendedName>
        <fullName evidence="3">DNA-directed DNA polymerase</fullName>
        <ecNumber evidence="3">2.7.7.7</ecNumber>
    </recommendedName>
</protein>
<keyword evidence="9" id="KW-0862">Zinc</keyword>
<evidence type="ECO:0000256" key="5">
    <source>
        <dbReference type="ARBA" id="ARBA00022695"/>
    </source>
</evidence>
<evidence type="ECO:0000256" key="9">
    <source>
        <dbReference type="ARBA" id="ARBA00022833"/>
    </source>
</evidence>
<accession>A0A836C9W2</accession>
<dbReference type="OrthoDB" id="6755010at2759"/>
<dbReference type="Proteomes" id="UP000664859">
    <property type="component" value="Unassembled WGS sequence"/>
</dbReference>
<dbReference type="PANTHER" id="PTHR45861:SF1">
    <property type="entry name" value="DNA POLYMERASE ALPHA CATALYTIC SUBUNIT"/>
    <property type="match status" value="1"/>
</dbReference>
<dbReference type="InterPro" id="IPR042087">
    <property type="entry name" value="DNA_pol_B_thumb"/>
</dbReference>
<keyword evidence="10" id="KW-0239">DNA-directed DNA polymerase</keyword>
<evidence type="ECO:0000256" key="4">
    <source>
        <dbReference type="ARBA" id="ARBA00022679"/>
    </source>
</evidence>
<feature type="domain" description="DNA-directed DNA polymerase family B multifunctional" evidence="13">
    <location>
        <begin position="1"/>
        <end position="276"/>
    </location>
</feature>
<dbReference type="FunFam" id="1.10.132.60:FF:000004">
    <property type="entry name" value="DNA polymerase"/>
    <property type="match status" value="1"/>
</dbReference>
<gene>
    <name evidence="15" type="ORF">JKP88DRAFT_270671</name>
</gene>
<dbReference type="AlphaFoldDB" id="A0A836C9W2"/>
<dbReference type="GO" id="GO:0000166">
    <property type="term" value="F:nucleotide binding"/>
    <property type="evidence" value="ECO:0007669"/>
    <property type="project" value="InterPro"/>
</dbReference>
<evidence type="ECO:0000313" key="15">
    <source>
        <dbReference type="EMBL" id="KAG5177612.1"/>
    </source>
</evidence>
<sequence length="508" mass="55489">MYGCLGFTHGRFCAQPIAALVTSKGREALQRTVDVTQTELGMEVVYGDTDSVMVNTRTKDLPQAKQQASTLRGNLIKREVNKLYSSLELDLDGIFQAMLLLKKKKYAALVVVENADGTIGVQREVKGLDLVRRDWCGLSKEAGQHVLDRILSGDARETVVESIHEHLRALADAMRAGAVPIGQYVITKGLSKPPQDYPNAKNEPHLQVAMAMQRAGKPVNVGNHIPYIICRQTQTPAERARHPEDVMRSGGALVPDVEWYLAQQMVPPIARLCEPIEGTSAAIIAQQMGLDPARFSKGGGGGGGGNRDNDAEDWAFTPVSLMSDEERFKDCMPLRARCAGSSALTPAPSPPPQPQPLWGHRNEVACFSALVQALVLAIRAAQARAAEGWYVCDDTCCGARTRDVGVRGSACPAPGCRQGRLSPEYSEKDLYEQLKSFEALFDLKRAQKRCHDRTKLPTGQLAVPKTHERVLELLLVKAKAEVDSSDYNWVKPTLWATVFGTARAAHCA</sequence>
<dbReference type="GO" id="GO:0003887">
    <property type="term" value="F:DNA-directed DNA polymerase activity"/>
    <property type="evidence" value="ECO:0007669"/>
    <property type="project" value="UniProtKB-KW"/>
</dbReference>
<dbReference type="Gene3D" id="3.90.1600.10">
    <property type="entry name" value="Palm domain of DNA polymerase"/>
    <property type="match status" value="1"/>
</dbReference>
<dbReference type="InterPro" id="IPR043502">
    <property type="entry name" value="DNA/RNA_pol_sf"/>
</dbReference>
<dbReference type="PROSITE" id="PS00116">
    <property type="entry name" value="DNA_POLYMERASE_B"/>
    <property type="match status" value="1"/>
</dbReference>
<dbReference type="GO" id="GO:0006273">
    <property type="term" value="P:lagging strand elongation"/>
    <property type="evidence" value="ECO:0007669"/>
    <property type="project" value="TreeGrafter"/>
</dbReference>
<dbReference type="Gene3D" id="1.10.3200.20">
    <property type="entry name" value="DNA Polymerase alpha, zinc finger"/>
    <property type="match status" value="1"/>
</dbReference>
<keyword evidence="12" id="KW-0539">Nucleus</keyword>
<evidence type="ECO:0000259" key="14">
    <source>
        <dbReference type="Pfam" id="PF08996"/>
    </source>
</evidence>
<dbReference type="NCBIfam" id="TIGR00592">
    <property type="entry name" value="pol2"/>
    <property type="match status" value="1"/>
</dbReference>
<evidence type="ECO:0000256" key="6">
    <source>
        <dbReference type="ARBA" id="ARBA00022705"/>
    </source>
</evidence>
<keyword evidence="6" id="KW-0235">DNA replication</keyword>
<evidence type="ECO:0000256" key="7">
    <source>
        <dbReference type="ARBA" id="ARBA00022723"/>
    </source>
</evidence>
<evidence type="ECO:0000256" key="3">
    <source>
        <dbReference type="ARBA" id="ARBA00012417"/>
    </source>
</evidence>
<dbReference type="EC" id="2.7.7.7" evidence="3"/>
<dbReference type="InterPro" id="IPR023211">
    <property type="entry name" value="DNA_pol_palm_dom_sf"/>
</dbReference>
<dbReference type="SUPFAM" id="SSF56672">
    <property type="entry name" value="DNA/RNA polymerases"/>
    <property type="match status" value="1"/>
</dbReference>
<feature type="domain" description="Zinc finger DNA-directed DNA polymerase family B alpha" evidence="14">
    <location>
        <begin position="321"/>
        <end position="492"/>
    </location>
</feature>
<evidence type="ECO:0000259" key="13">
    <source>
        <dbReference type="Pfam" id="PF00136"/>
    </source>
</evidence>
<evidence type="ECO:0000256" key="1">
    <source>
        <dbReference type="ARBA" id="ARBA00004123"/>
    </source>
</evidence>
<evidence type="ECO:0000256" key="12">
    <source>
        <dbReference type="ARBA" id="ARBA00023242"/>
    </source>
</evidence>
<comment type="subcellular location">
    <subcellularLocation>
        <location evidence="1">Nucleus</location>
    </subcellularLocation>
</comment>
<organism evidence="15 16">
    <name type="scientific">Tribonema minus</name>
    <dbReference type="NCBI Taxonomy" id="303371"/>
    <lineage>
        <taxon>Eukaryota</taxon>
        <taxon>Sar</taxon>
        <taxon>Stramenopiles</taxon>
        <taxon>Ochrophyta</taxon>
        <taxon>PX clade</taxon>
        <taxon>Xanthophyceae</taxon>
        <taxon>Tribonematales</taxon>
        <taxon>Tribonemataceae</taxon>
        <taxon>Tribonema</taxon>
    </lineage>
</organism>
<name>A0A836C9W2_9STRA</name>
<evidence type="ECO:0000256" key="2">
    <source>
        <dbReference type="ARBA" id="ARBA00005755"/>
    </source>
</evidence>
<proteinExistence type="inferred from homology"/>
<dbReference type="InterPro" id="IPR038256">
    <property type="entry name" value="Pol_alpha_znc_sf"/>
</dbReference>
<dbReference type="GO" id="GO:0008270">
    <property type="term" value="F:zinc ion binding"/>
    <property type="evidence" value="ECO:0007669"/>
    <property type="project" value="UniProtKB-KW"/>
</dbReference>
<evidence type="ECO:0000256" key="8">
    <source>
        <dbReference type="ARBA" id="ARBA00022771"/>
    </source>
</evidence>
<dbReference type="GO" id="GO:0003688">
    <property type="term" value="F:DNA replication origin binding"/>
    <property type="evidence" value="ECO:0007669"/>
    <property type="project" value="TreeGrafter"/>
</dbReference>
<reference evidence="15" key="1">
    <citation type="submission" date="2021-02" db="EMBL/GenBank/DDBJ databases">
        <title>First Annotated Genome of the Yellow-green Alga Tribonema minus.</title>
        <authorList>
            <person name="Mahan K.M."/>
        </authorList>
    </citation>
    <scope>NUCLEOTIDE SEQUENCE</scope>
    <source>
        <strain evidence="15">UTEX B ZZ1240</strain>
    </source>
</reference>
<evidence type="ECO:0000313" key="16">
    <source>
        <dbReference type="Proteomes" id="UP000664859"/>
    </source>
</evidence>
<dbReference type="GO" id="GO:1902975">
    <property type="term" value="P:mitotic DNA replication initiation"/>
    <property type="evidence" value="ECO:0007669"/>
    <property type="project" value="TreeGrafter"/>
</dbReference>
<evidence type="ECO:0000256" key="10">
    <source>
        <dbReference type="ARBA" id="ARBA00022932"/>
    </source>
</evidence>
<dbReference type="GO" id="GO:0006272">
    <property type="term" value="P:leading strand elongation"/>
    <property type="evidence" value="ECO:0007669"/>
    <property type="project" value="TreeGrafter"/>
</dbReference>
<keyword evidence="16" id="KW-1185">Reference proteome</keyword>
<dbReference type="Pfam" id="PF08996">
    <property type="entry name" value="zf-DNA_Pol"/>
    <property type="match status" value="1"/>
</dbReference>
<dbReference type="InterPro" id="IPR006134">
    <property type="entry name" value="DNA-dir_DNA_pol_B_multi_dom"/>
</dbReference>